<reference evidence="2" key="1">
    <citation type="submission" date="2022-11" db="UniProtKB">
        <authorList>
            <consortium name="WormBaseParasite"/>
        </authorList>
    </citation>
    <scope>IDENTIFICATION</scope>
</reference>
<evidence type="ECO:0000313" key="1">
    <source>
        <dbReference type="Proteomes" id="UP000887580"/>
    </source>
</evidence>
<proteinExistence type="predicted"/>
<dbReference type="Proteomes" id="UP000887580">
    <property type="component" value="Unplaced"/>
</dbReference>
<dbReference type="WBParaSite" id="PS1159_v2.g15386.t1">
    <property type="protein sequence ID" value="PS1159_v2.g15386.t1"/>
    <property type="gene ID" value="PS1159_v2.g15386"/>
</dbReference>
<accession>A0AC35F9S6</accession>
<name>A0AC35F9S6_9BILA</name>
<organism evidence="1 2">
    <name type="scientific">Panagrolaimus sp. PS1159</name>
    <dbReference type="NCBI Taxonomy" id="55785"/>
    <lineage>
        <taxon>Eukaryota</taxon>
        <taxon>Metazoa</taxon>
        <taxon>Ecdysozoa</taxon>
        <taxon>Nematoda</taxon>
        <taxon>Chromadorea</taxon>
        <taxon>Rhabditida</taxon>
        <taxon>Tylenchina</taxon>
        <taxon>Panagrolaimomorpha</taxon>
        <taxon>Panagrolaimoidea</taxon>
        <taxon>Panagrolaimidae</taxon>
        <taxon>Panagrolaimus</taxon>
    </lineage>
</organism>
<protein>
    <submittedName>
        <fullName evidence="2">Uncharacterized protein</fullName>
    </submittedName>
</protein>
<evidence type="ECO:0000313" key="2">
    <source>
        <dbReference type="WBParaSite" id="PS1159_v2.g15386.t1"/>
    </source>
</evidence>
<sequence length="72" mass="8821">MFDIIRSRMQKTEIEKGQDPNFLPKKRHFRETEEWKKKKKRIIAKIRTMGRLNLALIMARMPVSLFSFFFNF</sequence>